<proteinExistence type="predicted"/>
<dbReference type="EMBL" id="NDYL01000001">
    <property type="protein sequence ID" value="OXB94720.1"/>
    <property type="molecule type" value="Genomic_DNA"/>
</dbReference>
<protein>
    <submittedName>
        <fullName evidence="1">Uncharacterized protein</fullName>
    </submittedName>
</protein>
<accession>A0A226QT02</accession>
<dbReference type="AlphaFoldDB" id="A0A226QT02"/>
<keyword evidence="2" id="KW-1185">Reference proteome</keyword>
<comment type="caution">
    <text evidence="1">The sequence shown here is derived from an EMBL/GenBank/DDBJ whole genome shotgun (WGS) entry which is preliminary data.</text>
</comment>
<sequence length="708" mass="83400">MGIRDIQMKRIIERIIRYYLKHGRYPTFQTITYHFSKWLREHTPGAPSFHPLTFFRKEVSDSKRHNQNIERIYTDICDAYQATIEQHKRIMSNFYYIETERNKLWNELSRLSNQIDELIMTTGNADFKYFQGQTISFEDMSMIDQEKTTAFVDLSNQQVTLKESIANTKIIPINPKNVKFSLLMPAEKTEALESIQRAFDGNLNTAWWQVVKSKTPGSIEEETSMGMRAELIIMFDKEEEFNEIRYVGHHGKPIYMKIEFTTDGVQFISLPDKNNYRKVIHGDVWQFPKIRAKGIKMIFEKKEHDDRSAGVYQYYFGAKDITIMNKSYVSEGVLYTNPIEFSQSIQEISGYYEDDIPFNTNIHYEIALYEPEKHVNELIWYPISSYDDDQAKYPKVIQFNFKYVRTVEASKAEPTGQVINGMQVFRLIKDNGESIVSEILKDENSTETEEAFDQIKNAQLFRGINQWRREKCYVPFDGTIPLNNKWTQLYAEQPSVIKIDYLPIGNVLTLQKQNEGIENFYRFTTCVYMEEPKVQPLSLSMVHTMPSGARKRLGTYSIYLNNERLIPLNDEVTLNLKKGWNEIQILYHWGDLELRKDMKREDLPYETYIGKFNFAKQKKIRADLIPLTYVDVHSLYHNISPNNRNYFSIHERQIVLNYQPKNCIFQLVYESDTNVTQNNTIILRATLSRDPNVVDITPKIKRIRLRAK</sequence>
<gene>
    <name evidence="1" type="ORF">B9L23_07600</name>
</gene>
<organism evidence="1 2">
    <name type="scientific">Parageobacillus galactosidasius</name>
    <dbReference type="NCBI Taxonomy" id="883812"/>
    <lineage>
        <taxon>Bacteria</taxon>
        <taxon>Bacillati</taxon>
        <taxon>Bacillota</taxon>
        <taxon>Bacilli</taxon>
        <taxon>Bacillales</taxon>
        <taxon>Anoxybacillaceae</taxon>
        <taxon>Parageobacillus</taxon>
    </lineage>
</organism>
<dbReference type="Proteomes" id="UP000198394">
    <property type="component" value="Unassembled WGS sequence"/>
</dbReference>
<dbReference type="RefSeq" id="WP_089097173.1">
    <property type="nucleotide sequence ID" value="NZ_NDYL01000001.1"/>
</dbReference>
<evidence type="ECO:0000313" key="1">
    <source>
        <dbReference type="EMBL" id="OXB94720.1"/>
    </source>
</evidence>
<evidence type="ECO:0000313" key="2">
    <source>
        <dbReference type="Proteomes" id="UP000198394"/>
    </source>
</evidence>
<name>A0A226QT02_9BACL</name>
<reference evidence="1 2" key="1">
    <citation type="submission" date="2017-04" db="EMBL/GenBank/DDBJ databases">
        <title>The genome sequence of Parageobacillus galactosidasius DSM 18751.</title>
        <authorList>
            <person name="Ramaloko W.T."/>
            <person name="Koen N."/>
            <person name="Polliack S."/>
            <person name="Aliyu H."/>
            <person name="Lebre P."/>
            <person name="Mohr T."/>
            <person name="Oswald F."/>
            <person name="Zwick M."/>
            <person name="Neumann A."/>
            <person name="Syldatk C."/>
            <person name="Cowan D."/>
            <person name="De Maayer P."/>
        </authorList>
    </citation>
    <scope>NUCLEOTIDE SEQUENCE [LARGE SCALE GENOMIC DNA]</scope>
    <source>
        <strain evidence="1 2">DSM 18751</strain>
    </source>
</reference>
<dbReference type="Gene3D" id="2.60.120.260">
    <property type="entry name" value="Galactose-binding domain-like"/>
    <property type="match status" value="1"/>
</dbReference>
<dbReference type="SUPFAM" id="SSF49785">
    <property type="entry name" value="Galactose-binding domain-like"/>
    <property type="match status" value="1"/>
</dbReference>
<dbReference type="InterPro" id="IPR008979">
    <property type="entry name" value="Galactose-bd-like_sf"/>
</dbReference>